<dbReference type="InterPro" id="IPR050109">
    <property type="entry name" value="HTH-type_TetR-like_transc_reg"/>
</dbReference>
<dbReference type="PANTHER" id="PTHR30055:SF234">
    <property type="entry name" value="HTH-TYPE TRANSCRIPTIONAL REGULATOR BETI"/>
    <property type="match status" value="1"/>
</dbReference>
<accession>A0A271J4Z3</accession>
<organism evidence="6 7">
    <name type="scientific">Rubrivirga marina</name>
    <dbReference type="NCBI Taxonomy" id="1196024"/>
    <lineage>
        <taxon>Bacteria</taxon>
        <taxon>Pseudomonadati</taxon>
        <taxon>Rhodothermota</taxon>
        <taxon>Rhodothermia</taxon>
        <taxon>Rhodothermales</taxon>
        <taxon>Rubricoccaceae</taxon>
        <taxon>Rubrivirga</taxon>
    </lineage>
</organism>
<comment type="caution">
    <text evidence="6">The sequence shown here is derived from an EMBL/GenBank/DDBJ whole genome shotgun (WGS) entry which is preliminary data.</text>
</comment>
<dbReference type="InterPro" id="IPR036271">
    <property type="entry name" value="Tet_transcr_reg_TetR-rel_C_sf"/>
</dbReference>
<gene>
    <name evidence="6" type="ORF">BSZ37_19775</name>
</gene>
<dbReference type="Gene3D" id="1.10.357.10">
    <property type="entry name" value="Tetracycline Repressor, domain 2"/>
    <property type="match status" value="1"/>
</dbReference>
<feature type="DNA-binding region" description="H-T-H motif" evidence="4">
    <location>
        <begin position="45"/>
        <end position="64"/>
    </location>
</feature>
<evidence type="ECO:0000259" key="5">
    <source>
        <dbReference type="PROSITE" id="PS50977"/>
    </source>
</evidence>
<dbReference type="Pfam" id="PF00440">
    <property type="entry name" value="TetR_N"/>
    <property type="match status" value="1"/>
</dbReference>
<dbReference type="SUPFAM" id="SSF46689">
    <property type="entry name" value="Homeodomain-like"/>
    <property type="match status" value="1"/>
</dbReference>
<name>A0A271J4Z3_9BACT</name>
<dbReference type="PANTHER" id="PTHR30055">
    <property type="entry name" value="HTH-TYPE TRANSCRIPTIONAL REGULATOR RUTR"/>
    <property type="match status" value="1"/>
</dbReference>
<evidence type="ECO:0000256" key="4">
    <source>
        <dbReference type="PROSITE-ProRule" id="PRU00335"/>
    </source>
</evidence>
<proteinExistence type="predicted"/>
<evidence type="ECO:0000313" key="6">
    <source>
        <dbReference type="EMBL" id="PAP78503.1"/>
    </source>
</evidence>
<evidence type="ECO:0000256" key="1">
    <source>
        <dbReference type="ARBA" id="ARBA00023015"/>
    </source>
</evidence>
<protein>
    <recommendedName>
        <fullName evidence="5">HTH tetR-type domain-containing protein</fullName>
    </recommendedName>
</protein>
<feature type="domain" description="HTH tetR-type" evidence="5">
    <location>
        <begin position="22"/>
        <end position="82"/>
    </location>
</feature>
<dbReference type="GO" id="GO:0003700">
    <property type="term" value="F:DNA-binding transcription factor activity"/>
    <property type="evidence" value="ECO:0007669"/>
    <property type="project" value="TreeGrafter"/>
</dbReference>
<dbReference type="InterPro" id="IPR001647">
    <property type="entry name" value="HTH_TetR"/>
</dbReference>
<dbReference type="SUPFAM" id="SSF48498">
    <property type="entry name" value="Tetracyclin repressor-like, C-terminal domain"/>
    <property type="match status" value="1"/>
</dbReference>
<evidence type="ECO:0000256" key="2">
    <source>
        <dbReference type="ARBA" id="ARBA00023125"/>
    </source>
</evidence>
<reference evidence="6 7" key="1">
    <citation type="submission" date="2016-11" db="EMBL/GenBank/DDBJ databases">
        <title>Study of marine rhodopsin-containing bacteria.</title>
        <authorList>
            <person name="Yoshizawa S."/>
            <person name="Kumagai Y."/>
            <person name="Kogure K."/>
        </authorList>
    </citation>
    <scope>NUCLEOTIDE SEQUENCE [LARGE SCALE GENOMIC DNA]</scope>
    <source>
        <strain evidence="6 7">SAORIC-28</strain>
    </source>
</reference>
<keyword evidence="7" id="KW-1185">Reference proteome</keyword>
<dbReference type="PRINTS" id="PR00455">
    <property type="entry name" value="HTHTETR"/>
</dbReference>
<dbReference type="GO" id="GO:0000976">
    <property type="term" value="F:transcription cis-regulatory region binding"/>
    <property type="evidence" value="ECO:0007669"/>
    <property type="project" value="TreeGrafter"/>
</dbReference>
<evidence type="ECO:0000313" key="7">
    <source>
        <dbReference type="Proteomes" id="UP000216339"/>
    </source>
</evidence>
<keyword evidence="3" id="KW-0804">Transcription</keyword>
<keyword evidence="2 4" id="KW-0238">DNA-binding</keyword>
<dbReference type="AlphaFoldDB" id="A0A271J4Z3"/>
<dbReference type="Gene3D" id="1.10.10.60">
    <property type="entry name" value="Homeodomain-like"/>
    <property type="match status" value="1"/>
</dbReference>
<keyword evidence="1" id="KW-0805">Transcription regulation</keyword>
<dbReference type="PROSITE" id="PS50977">
    <property type="entry name" value="HTH_TETR_2"/>
    <property type="match status" value="1"/>
</dbReference>
<dbReference type="EMBL" id="MQWD01000001">
    <property type="protein sequence ID" value="PAP78503.1"/>
    <property type="molecule type" value="Genomic_DNA"/>
</dbReference>
<dbReference type="InterPro" id="IPR009057">
    <property type="entry name" value="Homeodomain-like_sf"/>
</dbReference>
<sequence>MVHLQVTSPDDALLSRRDRERLARRLAMLDAALAVFGEKGFEGATLDEIAERAEFGKGTLYNYFPGGKDELYRSLFEERVVRGLYEVVERTLPEARSLATRAEAREAFRDFVVGLLEHFDAHRSALRLFMAEGPRAFHDPERMRHVIELFAGFTEAVTRAVERAIEAGALRPLPALPVAHLLIGNVRGVLMAHAATDCAPDHVSSLPELVPAETADLITTVLFDGLLAPASSDAGAPSPDA</sequence>
<evidence type="ECO:0000256" key="3">
    <source>
        <dbReference type="ARBA" id="ARBA00023163"/>
    </source>
</evidence>
<dbReference type="Proteomes" id="UP000216339">
    <property type="component" value="Unassembled WGS sequence"/>
</dbReference>